<keyword evidence="2" id="KW-0547">Nucleotide-binding</keyword>
<evidence type="ECO:0000259" key="4">
    <source>
        <dbReference type="PROSITE" id="PS50893"/>
    </source>
</evidence>
<dbReference type="SUPFAM" id="SSF52540">
    <property type="entry name" value="P-loop containing nucleoside triphosphate hydrolases"/>
    <property type="match status" value="1"/>
</dbReference>
<name>A0A1T5NQ85_9BACT</name>
<reference evidence="5 6" key="1">
    <citation type="submission" date="2017-02" db="EMBL/GenBank/DDBJ databases">
        <authorList>
            <person name="Peterson S.W."/>
        </authorList>
    </citation>
    <scope>NUCLEOTIDE SEQUENCE [LARGE SCALE GENOMIC DNA]</scope>
    <source>
        <strain evidence="5 6">DSM 18108</strain>
    </source>
</reference>
<dbReference type="InterPro" id="IPR003439">
    <property type="entry name" value="ABC_transporter-like_ATP-bd"/>
</dbReference>
<keyword evidence="1" id="KW-0813">Transport</keyword>
<gene>
    <name evidence="5" type="ORF">SAMN05660461_2482</name>
</gene>
<sequence>MINIQSLTFSYRKNKPLFENLQLRLEAGHIYGLLGKNGAGKSTLLKQMAGLLFPDSGTCEVLGYPSAKRQPAFLREIFLVPEEFYLPKVSVKRYVNTYAPFYPNFDEAAFYNYLKEFEIPKDQQLTEMSYGQKKKVLISFALAANTKALIMDEPTNGLDIPSKSQFRKVIAAAVSDDKCIVISTHQVRDLDNLIDSIVIIDDHKIIFREDVQTVTDKLSFKTVSRIEETTGVLFADSNLRGHTVITRNAGQEQSKIDMELLFNAILTNHKPIQEIFN</sequence>
<dbReference type="Gene3D" id="3.40.50.300">
    <property type="entry name" value="P-loop containing nucleotide triphosphate hydrolases"/>
    <property type="match status" value="1"/>
</dbReference>
<dbReference type="Proteomes" id="UP000190166">
    <property type="component" value="Unassembled WGS sequence"/>
</dbReference>
<dbReference type="PROSITE" id="PS50893">
    <property type="entry name" value="ABC_TRANSPORTER_2"/>
    <property type="match status" value="1"/>
</dbReference>
<dbReference type="InterPro" id="IPR003593">
    <property type="entry name" value="AAA+_ATPase"/>
</dbReference>
<dbReference type="InterPro" id="IPR051782">
    <property type="entry name" value="ABC_Transporter_VariousFunc"/>
</dbReference>
<evidence type="ECO:0000313" key="5">
    <source>
        <dbReference type="EMBL" id="SKD02298.1"/>
    </source>
</evidence>
<keyword evidence="6" id="KW-1185">Reference proteome</keyword>
<evidence type="ECO:0000256" key="3">
    <source>
        <dbReference type="ARBA" id="ARBA00022840"/>
    </source>
</evidence>
<keyword evidence="3 5" id="KW-0067">ATP-binding</keyword>
<dbReference type="PANTHER" id="PTHR42939">
    <property type="entry name" value="ABC TRANSPORTER ATP-BINDING PROTEIN ALBC-RELATED"/>
    <property type="match status" value="1"/>
</dbReference>
<accession>A0A1T5NQ85</accession>
<evidence type="ECO:0000256" key="2">
    <source>
        <dbReference type="ARBA" id="ARBA00022741"/>
    </source>
</evidence>
<dbReference type="STRING" id="393003.SAMN05660461_2482"/>
<evidence type="ECO:0000256" key="1">
    <source>
        <dbReference type="ARBA" id="ARBA00022448"/>
    </source>
</evidence>
<dbReference type="EMBL" id="FUZZ01000001">
    <property type="protein sequence ID" value="SKD02298.1"/>
    <property type="molecule type" value="Genomic_DNA"/>
</dbReference>
<organism evidence="5 6">
    <name type="scientific">Chitinophaga ginsengisegetis</name>
    <dbReference type="NCBI Taxonomy" id="393003"/>
    <lineage>
        <taxon>Bacteria</taxon>
        <taxon>Pseudomonadati</taxon>
        <taxon>Bacteroidota</taxon>
        <taxon>Chitinophagia</taxon>
        <taxon>Chitinophagales</taxon>
        <taxon>Chitinophagaceae</taxon>
        <taxon>Chitinophaga</taxon>
    </lineage>
</organism>
<dbReference type="CDD" id="cd03230">
    <property type="entry name" value="ABC_DR_subfamily_A"/>
    <property type="match status" value="1"/>
</dbReference>
<dbReference type="InterPro" id="IPR027417">
    <property type="entry name" value="P-loop_NTPase"/>
</dbReference>
<protein>
    <submittedName>
        <fullName evidence="5">ABC-2 type transport system ATP-binding protein</fullName>
    </submittedName>
</protein>
<dbReference type="Pfam" id="PF00005">
    <property type="entry name" value="ABC_tran"/>
    <property type="match status" value="1"/>
</dbReference>
<feature type="domain" description="ABC transporter" evidence="4">
    <location>
        <begin position="2"/>
        <end position="227"/>
    </location>
</feature>
<dbReference type="PANTHER" id="PTHR42939:SF1">
    <property type="entry name" value="ABC TRANSPORTER ATP-BINDING PROTEIN ALBC-RELATED"/>
    <property type="match status" value="1"/>
</dbReference>
<dbReference type="GO" id="GO:0005524">
    <property type="term" value="F:ATP binding"/>
    <property type="evidence" value="ECO:0007669"/>
    <property type="project" value="UniProtKB-KW"/>
</dbReference>
<dbReference type="SMART" id="SM00382">
    <property type="entry name" value="AAA"/>
    <property type="match status" value="1"/>
</dbReference>
<dbReference type="GO" id="GO:0016887">
    <property type="term" value="F:ATP hydrolysis activity"/>
    <property type="evidence" value="ECO:0007669"/>
    <property type="project" value="InterPro"/>
</dbReference>
<evidence type="ECO:0000313" key="6">
    <source>
        <dbReference type="Proteomes" id="UP000190166"/>
    </source>
</evidence>
<dbReference type="RefSeq" id="WP_079469654.1">
    <property type="nucleotide sequence ID" value="NZ_FUZZ01000001.1"/>
</dbReference>
<proteinExistence type="predicted"/>
<dbReference type="AlphaFoldDB" id="A0A1T5NQ85"/>